<organism evidence="1 2">
    <name type="scientific">Deinococcus arenae</name>
    <dbReference type="NCBI Taxonomy" id="1452751"/>
    <lineage>
        <taxon>Bacteria</taxon>
        <taxon>Thermotogati</taxon>
        <taxon>Deinococcota</taxon>
        <taxon>Deinococci</taxon>
        <taxon>Deinococcales</taxon>
        <taxon>Deinococcaceae</taxon>
        <taxon>Deinococcus</taxon>
    </lineage>
</organism>
<dbReference type="AlphaFoldDB" id="A0A8H9GP41"/>
<sequence>MTGNLTAGRRTRVMIGAGEQQWDGWTPTQQADLDLLDPGTFAAHFGAARADAFLCEHVWEHLSVPQGEAAARLVFAYLTPGGRLRVAVPDSHHPDPAYQALVAVGGPGPAHDHQVVYTLETFVPVFTQAGFDVRPLEWWDAAGQFHQQAWRVEDGPVYRSRALDHRNAAWRAGTGGPGFTSLILDCVRPDA</sequence>
<dbReference type="Pfam" id="PF13489">
    <property type="entry name" value="Methyltransf_23"/>
    <property type="match status" value="1"/>
</dbReference>
<keyword evidence="2" id="KW-1185">Reference proteome</keyword>
<accession>A0A8H9GP41</accession>
<dbReference type="SUPFAM" id="SSF53335">
    <property type="entry name" value="S-adenosyl-L-methionine-dependent methyltransferases"/>
    <property type="match status" value="1"/>
</dbReference>
<name>A0A8H9GP41_9DEIO</name>
<dbReference type="Proteomes" id="UP000600547">
    <property type="component" value="Unassembled WGS sequence"/>
</dbReference>
<comment type="caution">
    <text evidence="1">The sequence shown here is derived from an EMBL/GenBank/DDBJ whole genome shotgun (WGS) entry which is preliminary data.</text>
</comment>
<evidence type="ECO:0000313" key="1">
    <source>
        <dbReference type="EMBL" id="GGM42498.1"/>
    </source>
</evidence>
<dbReference type="InterPro" id="IPR029063">
    <property type="entry name" value="SAM-dependent_MTases_sf"/>
</dbReference>
<reference evidence="2" key="1">
    <citation type="journal article" date="2019" name="Int. J. Syst. Evol. Microbiol.">
        <title>The Global Catalogue of Microorganisms (GCM) 10K type strain sequencing project: providing services to taxonomists for standard genome sequencing and annotation.</title>
        <authorList>
            <consortium name="The Broad Institute Genomics Platform"/>
            <consortium name="The Broad Institute Genome Sequencing Center for Infectious Disease"/>
            <person name="Wu L."/>
            <person name="Ma J."/>
        </authorList>
    </citation>
    <scope>NUCLEOTIDE SEQUENCE [LARGE SCALE GENOMIC DNA]</scope>
    <source>
        <strain evidence="2">JCM 31047</strain>
    </source>
</reference>
<dbReference type="Gene3D" id="3.40.50.150">
    <property type="entry name" value="Vaccinia Virus protein VP39"/>
    <property type="match status" value="1"/>
</dbReference>
<gene>
    <name evidence="1" type="ORF">GCM10008956_18630</name>
</gene>
<evidence type="ECO:0000313" key="2">
    <source>
        <dbReference type="Proteomes" id="UP000600547"/>
    </source>
</evidence>
<dbReference type="EMBL" id="BMQG01000005">
    <property type="protein sequence ID" value="GGM42498.1"/>
    <property type="molecule type" value="Genomic_DNA"/>
</dbReference>
<protein>
    <submittedName>
        <fullName evidence="1">Uncharacterized protein</fullName>
    </submittedName>
</protein>
<proteinExistence type="predicted"/>
<dbReference type="RefSeq" id="WP_229781153.1">
    <property type="nucleotide sequence ID" value="NZ_BMQG01000005.1"/>
</dbReference>